<evidence type="ECO:0000256" key="4">
    <source>
        <dbReference type="ARBA" id="ARBA00023136"/>
    </source>
</evidence>
<dbReference type="PANTHER" id="PTHR23507:SF8">
    <property type="entry name" value="MFS GENERAL SUBSTRATE TRANSPORTER"/>
    <property type="match status" value="1"/>
</dbReference>
<evidence type="ECO:0000256" key="3">
    <source>
        <dbReference type="ARBA" id="ARBA00022989"/>
    </source>
</evidence>
<feature type="transmembrane region" description="Helical" evidence="6">
    <location>
        <begin position="457"/>
        <end position="481"/>
    </location>
</feature>
<feature type="transmembrane region" description="Helical" evidence="6">
    <location>
        <begin position="39"/>
        <end position="57"/>
    </location>
</feature>
<comment type="subcellular location">
    <subcellularLocation>
        <location evidence="1">Membrane</location>
        <topology evidence="1">Multi-pass membrane protein</topology>
    </subcellularLocation>
</comment>
<keyword evidence="8" id="KW-1185">Reference proteome</keyword>
<dbReference type="Pfam" id="PF07690">
    <property type="entry name" value="MFS_1"/>
    <property type="match status" value="1"/>
</dbReference>
<evidence type="ECO:0000313" key="8">
    <source>
        <dbReference type="Proteomes" id="UP001320420"/>
    </source>
</evidence>
<feature type="transmembrane region" description="Helical" evidence="6">
    <location>
        <begin position="102"/>
        <end position="128"/>
    </location>
</feature>
<name>A0AAN9USH1_9PEZI</name>
<protein>
    <recommendedName>
        <fullName evidence="9">Major facilitator superfamily transporter</fullName>
    </recommendedName>
</protein>
<dbReference type="AlphaFoldDB" id="A0AAN9USH1"/>
<feature type="transmembrane region" description="Helical" evidence="6">
    <location>
        <begin position="345"/>
        <end position="368"/>
    </location>
</feature>
<feature type="transmembrane region" description="Helical" evidence="6">
    <location>
        <begin position="309"/>
        <end position="325"/>
    </location>
</feature>
<keyword evidence="4 6" id="KW-0472">Membrane</keyword>
<keyword evidence="2 6" id="KW-0812">Transmembrane</keyword>
<feature type="transmembrane region" description="Helical" evidence="6">
    <location>
        <begin position="493"/>
        <end position="515"/>
    </location>
</feature>
<dbReference type="EMBL" id="JAKJXP020000021">
    <property type="protein sequence ID" value="KAK7754350.1"/>
    <property type="molecule type" value="Genomic_DNA"/>
</dbReference>
<gene>
    <name evidence="7" type="ORF">SLS62_003643</name>
</gene>
<evidence type="ECO:0000313" key="7">
    <source>
        <dbReference type="EMBL" id="KAK7754350.1"/>
    </source>
</evidence>
<feature type="transmembrane region" description="Helical" evidence="6">
    <location>
        <begin position="135"/>
        <end position="156"/>
    </location>
</feature>
<evidence type="ECO:0000256" key="1">
    <source>
        <dbReference type="ARBA" id="ARBA00004141"/>
    </source>
</evidence>
<dbReference type="Gene3D" id="1.20.1250.20">
    <property type="entry name" value="MFS general substrate transporter like domains"/>
    <property type="match status" value="1"/>
</dbReference>
<evidence type="ECO:0008006" key="9">
    <source>
        <dbReference type="Google" id="ProtNLM"/>
    </source>
</evidence>
<organism evidence="7 8">
    <name type="scientific">Diatrype stigma</name>
    <dbReference type="NCBI Taxonomy" id="117547"/>
    <lineage>
        <taxon>Eukaryota</taxon>
        <taxon>Fungi</taxon>
        <taxon>Dikarya</taxon>
        <taxon>Ascomycota</taxon>
        <taxon>Pezizomycotina</taxon>
        <taxon>Sordariomycetes</taxon>
        <taxon>Xylariomycetidae</taxon>
        <taxon>Xylariales</taxon>
        <taxon>Diatrypaceae</taxon>
        <taxon>Diatrype</taxon>
    </lineage>
</organism>
<evidence type="ECO:0000256" key="2">
    <source>
        <dbReference type="ARBA" id="ARBA00022692"/>
    </source>
</evidence>
<feature type="transmembrane region" description="Helical" evidence="6">
    <location>
        <begin position="201"/>
        <end position="222"/>
    </location>
</feature>
<dbReference type="GO" id="GO:0022857">
    <property type="term" value="F:transmembrane transporter activity"/>
    <property type="evidence" value="ECO:0007669"/>
    <property type="project" value="InterPro"/>
</dbReference>
<comment type="caution">
    <text evidence="7">The sequence shown here is derived from an EMBL/GenBank/DDBJ whole genome shotgun (WGS) entry which is preliminary data.</text>
</comment>
<dbReference type="Proteomes" id="UP001320420">
    <property type="component" value="Unassembled WGS sequence"/>
</dbReference>
<dbReference type="GO" id="GO:0016020">
    <property type="term" value="C:membrane"/>
    <property type="evidence" value="ECO:0007669"/>
    <property type="project" value="UniProtKB-SubCell"/>
</dbReference>
<feature type="region of interest" description="Disordered" evidence="5">
    <location>
        <begin position="1"/>
        <end position="33"/>
    </location>
</feature>
<dbReference type="InterPro" id="IPR011701">
    <property type="entry name" value="MFS"/>
</dbReference>
<feature type="transmembrane region" description="Helical" evidence="6">
    <location>
        <begin position="228"/>
        <end position="249"/>
    </location>
</feature>
<dbReference type="InterPro" id="IPR036259">
    <property type="entry name" value="MFS_trans_sf"/>
</dbReference>
<keyword evidence="3 6" id="KW-1133">Transmembrane helix</keyword>
<proteinExistence type="predicted"/>
<evidence type="ECO:0000256" key="6">
    <source>
        <dbReference type="SAM" id="Phobius"/>
    </source>
</evidence>
<sequence length="517" mass="56033">MDDEERAASPGDGPETRIASQQQGRRPPRTAAGLSRRGGVWPLLALLLAVQLSWSLYQLPVNRVVERRLCREYYRAHDPAAIGPGGGVDEELCKVDEIQQHLAWILGAMETAWIVGDFVMTIPLGFLAEKYGQKAVLWLNLIPRIFTIAWALMVGFHDAVPLAAIVAGPILSVLGGDCVFNSITYALAASLTDDYVTRATYFGWMSSVSYIVNLLGPGLAGATMTVTLWLPFLISICLLLLAIPTVSLLPTGDMSHPATSSTTAQDDEQREPLMPSPLLKAQNSNPSTWSSIKQRVRVLRLTVASHPRNLILLLISFLLTSLASSDTKLLPQYISKRYNWTFAAAGYLLSGKAVVNFFLLTFVIPGILRSTQRTDLPQSQSEVSDKVNIRYARICLVVSVFGALAIALAGTIWLLFPSLLLYALGSALPVFTLSLLKSPSVSPKHEGQVHDSTETHLFSVVMMVKTLGSLLGAPLMALLWVRGIATGGGGMGTPYYVSAACYVAAIVVFSGIKIVRH</sequence>
<reference evidence="7 8" key="1">
    <citation type="submission" date="2024-02" db="EMBL/GenBank/DDBJ databases">
        <title>De novo assembly and annotation of 12 fungi associated with fruit tree decline syndrome in Ontario, Canada.</title>
        <authorList>
            <person name="Sulman M."/>
            <person name="Ellouze W."/>
            <person name="Ilyukhin E."/>
        </authorList>
    </citation>
    <scope>NUCLEOTIDE SEQUENCE [LARGE SCALE GENOMIC DNA]</scope>
    <source>
        <strain evidence="7 8">M11/M66-122</strain>
    </source>
</reference>
<feature type="transmembrane region" description="Helical" evidence="6">
    <location>
        <begin position="162"/>
        <end position="189"/>
    </location>
</feature>
<feature type="transmembrane region" description="Helical" evidence="6">
    <location>
        <begin position="389"/>
        <end position="413"/>
    </location>
</feature>
<dbReference type="SUPFAM" id="SSF103473">
    <property type="entry name" value="MFS general substrate transporter"/>
    <property type="match status" value="1"/>
</dbReference>
<accession>A0AAN9USH1</accession>
<feature type="transmembrane region" description="Helical" evidence="6">
    <location>
        <begin position="419"/>
        <end position="436"/>
    </location>
</feature>
<dbReference type="PANTHER" id="PTHR23507">
    <property type="entry name" value="ZGC:174356"/>
    <property type="match status" value="1"/>
</dbReference>
<evidence type="ECO:0000256" key="5">
    <source>
        <dbReference type="SAM" id="MobiDB-lite"/>
    </source>
</evidence>